<accession>A0A915JEN4</accession>
<evidence type="ECO:0000313" key="2">
    <source>
        <dbReference type="Proteomes" id="UP000887565"/>
    </source>
</evidence>
<feature type="region of interest" description="Disordered" evidence="1">
    <location>
        <begin position="1"/>
        <end position="23"/>
    </location>
</feature>
<dbReference type="AlphaFoldDB" id="A0A915JEN4"/>
<organism evidence="2 3">
    <name type="scientific">Romanomermis culicivorax</name>
    <name type="common">Nematode worm</name>
    <dbReference type="NCBI Taxonomy" id="13658"/>
    <lineage>
        <taxon>Eukaryota</taxon>
        <taxon>Metazoa</taxon>
        <taxon>Ecdysozoa</taxon>
        <taxon>Nematoda</taxon>
        <taxon>Enoplea</taxon>
        <taxon>Dorylaimia</taxon>
        <taxon>Mermithida</taxon>
        <taxon>Mermithoidea</taxon>
        <taxon>Mermithidae</taxon>
        <taxon>Romanomermis</taxon>
    </lineage>
</organism>
<name>A0A915JEN4_ROMCU</name>
<sequence length="60" mass="7009">MLRQSITLNLEDPTFEKEEEDDDDLSMEKSIYLNEFRVVEAFPAKESGEHSCLHLGKFFV</sequence>
<proteinExistence type="predicted"/>
<dbReference type="WBParaSite" id="nRc.2.0.1.t24275-RA">
    <property type="protein sequence ID" value="nRc.2.0.1.t24275-RA"/>
    <property type="gene ID" value="nRc.2.0.1.g24275"/>
</dbReference>
<evidence type="ECO:0000256" key="1">
    <source>
        <dbReference type="SAM" id="MobiDB-lite"/>
    </source>
</evidence>
<reference evidence="3" key="1">
    <citation type="submission" date="2022-11" db="UniProtKB">
        <authorList>
            <consortium name="WormBaseParasite"/>
        </authorList>
    </citation>
    <scope>IDENTIFICATION</scope>
</reference>
<keyword evidence="2" id="KW-1185">Reference proteome</keyword>
<protein>
    <submittedName>
        <fullName evidence="3">Uncharacterized protein</fullName>
    </submittedName>
</protein>
<evidence type="ECO:0000313" key="3">
    <source>
        <dbReference type="WBParaSite" id="nRc.2.0.1.t24275-RA"/>
    </source>
</evidence>
<dbReference type="Proteomes" id="UP000887565">
    <property type="component" value="Unplaced"/>
</dbReference>